<gene>
    <name evidence="12" type="ORF">DYB36_008205</name>
</gene>
<dbReference type="Gene3D" id="2.60.120.200">
    <property type="match status" value="1"/>
</dbReference>
<comment type="catalytic activity">
    <reaction evidence="1">
        <text>Hydrolysis of (1-&gt;3)-beta-D-glucosidic linkages in (1-&gt;3)-beta-D-glucans.</text>
        <dbReference type="EC" id="3.2.1.39"/>
    </reaction>
</comment>
<evidence type="ECO:0000256" key="3">
    <source>
        <dbReference type="ARBA" id="ARBA00012780"/>
    </source>
</evidence>
<dbReference type="Pfam" id="PF10287">
    <property type="entry name" value="YJL171C_Tos1_C"/>
    <property type="match status" value="1"/>
</dbReference>
<evidence type="ECO:0000313" key="13">
    <source>
        <dbReference type="Proteomes" id="UP000265427"/>
    </source>
</evidence>
<evidence type="ECO:0000259" key="10">
    <source>
        <dbReference type="Pfam" id="PF10287"/>
    </source>
</evidence>
<dbReference type="Pfam" id="PF10290">
    <property type="entry name" value="YJL171C_Tos1_N"/>
    <property type="match status" value="1"/>
</dbReference>
<comment type="caution">
    <text evidence="12">The sequence shown here is derived from an EMBL/GenBank/DDBJ whole genome shotgun (WGS) entry which is preliminary data.</text>
</comment>
<dbReference type="AlphaFoldDB" id="A0A397ALU9"/>
<evidence type="ECO:0000256" key="8">
    <source>
        <dbReference type="SAM" id="MobiDB-lite"/>
    </source>
</evidence>
<evidence type="ECO:0000256" key="1">
    <source>
        <dbReference type="ARBA" id="ARBA00000382"/>
    </source>
</evidence>
<evidence type="ECO:0000256" key="9">
    <source>
        <dbReference type="SAM" id="SignalP"/>
    </source>
</evidence>
<dbReference type="GO" id="GO:0042973">
    <property type="term" value="F:glucan endo-1,3-beta-D-glucosidase activity"/>
    <property type="evidence" value="ECO:0007669"/>
    <property type="project" value="UniProtKB-EC"/>
</dbReference>
<feature type="region of interest" description="Disordered" evidence="8">
    <location>
        <begin position="91"/>
        <end position="111"/>
    </location>
</feature>
<reference evidence="12 13" key="1">
    <citation type="submission" date="2018-08" db="EMBL/GenBank/DDBJ databases">
        <title>Aphanomyces genome sequencing and annotation.</title>
        <authorList>
            <person name="Minardi D."/>
            <person name="Oidtmann B."/>
            <person name="Van Der Giezen M."/>
            <person name="Studholme D.J."/>
        </authorList>
    </citation>
    <scope>NUCLEOTIDE SEQUENCE [LARGE SCALE GENOMIC DNA]</scope>
    <source>
        <strain evidence="12 13">Kv</strain>
    </source>
</reference>
<dbReference type="Proteomes" id="UP000265427">
    <property type="component" value="Unassembled WGS sequence"/>
</dbReference>
<comment type="similarity">
    <text evidence="2">Belongs to the PGA52 family.</text>
</comment>
<evidence type="ECO:0000313" key="12">
    <source>
        <dbReference type="EMBL" id="RHY07284.1"/>
    </source>
</evidence>
<dbReference type="EMBL" id="QUSZ01006012">
    <property type="protein sequence ID" value="RHY07284.1"/>
    <property type="molecule type" value="Genomic_DNA"/>
</dbReference>
<accession>A0A397ALU9</accession>
<dbReference type="InterPro" id="IPR018805">
    <property type="entry name" value="YJL171C/Tos1_C"/>
</dbReference>
<proteinExistence type="inferred from homology"/>
<feature type="domain" description="Cell wall protein YJL171C/Tos1 N-terminal" evidence="11">
    <location>
        <begin position="121"/>
        <end position="174"/>
    </location>
</feature>
<keyword evidence="7" id="KW-0961">Cell wall biogenesis/degradation</keyword>
<dbReference type="EC" id="3.2.1.39" evidence="3"/>
<protein>
    <recommendedName>
        <fullName evidence="3">glucan endo-1,3-beta-D-glucosidase</fullName>
        <ecNumber evidence="3">3.2.1.39</ecNumber>
    </recommendedName>
</protein>
<evidence type="ECO:0000256" key="7">
    <source>
        <dbReference type="ARBA" id="ARBA00023316"/>
    </source>
</evidence>
<organism evidence="12 13">
    <name type="scientific">Aphanomyces astaci</name>
    <name type="common">Crayfish plague agent</name>
    <dbReference type="NCBI Taxonomy" id="112090"/>
    <lineage>
        <taxon>Eukaryota</taxon>
        <taxon>Sar</taxon>
        <taxon>Stramenopiles</taxon>
        <taxon>Oomycota</taxon>
        <taxon>Saprolegniomycetes</taxon>
        <taxon>Saprolegniales</taxon>
        <taxon>Verrucalvaceae</taxon>
        <taxon>Aphanomyces</taxon>
    </lineage>
</organism>
<keyword evidence="5" id="KW-0378">Hydrolase</keyword>
<dbReference type="VEuPathDB" id="FungiDB:H257_03555"/>
<evidence type="ECO:0000256" key="6">
    <source>
        <dbReference type="ARBA" id="ARBA00023295"/>
    </source>
</evidence>
<dbReference type="InterPro" id="IPR018807">
    <property type="entry name" value="YJL171C/Tos1_N"/>
</dbReference>
<evidence type="ECO:0000256" key="5">
    <source>
        <dbReference type="ARBA" id="ARBA00022801"/>
    </source>
</evidence>
<keyword evidence="4 9" id="KW-0732">Signal</keyword>
<name>A0A397ALU9_APHAT</name>
<evidence type="ECO:0000259" key="11">
    <source>
        <dbReference type="Pfam" id="PF10290"/>
    </source>
</evidence>
<keyword evidence="6" id="KW-0326">Glycosidase</keyword>
<dbReference type="PANTHER" id="PTHR31737:SF2">
    <property type="entry name" value="PROTEIN TOS1"/>
    <property type="match status" value="1"/>
</dbReference>
<feature type="chain" id="PRO_5017298292" description="glucan endo-1,3-beta-D-glucosidase" evidence="9">
    <location>
        <begin position="16"/>
        <end position="420"/>
    </location>
</feature>
<dbReference type="PANTHER" id="PTHR31737">
    <property type="entry name" value="PROTEIN TOS1"/>
    <property type="match status" value="1"/>
</dbReference>
<evidence type="ECO:0000256" key="4">
    <source>
        <dbReference type="ARBA" id="ARBA00022729"/>
    </source>
</evidence>
<evidence type="ECO:0000256" key="2">
    <source>
        <dbReference type="ARBA" id="ARBA00006055"/>
    </source>
</evidence>
<feature type="signal peptide" evidence="9">
    <location>
        <begin position="1"/>
        <end position="15"/>
    </location>
</feature>
<sequence>MMLLASLVMAGIAYASRVDDAPASTLACSSIQYNTDYFGNDIGSPRRATADECCNDCSANPACVVTVWYHGTCWLKNAVSTRTELKNATALFPRRPDGRASPKSPPSSPLPLKNVQAGFAYAKAHRQGTYKLVTELKGCQTRAETSSGPIAPYHEDMTFVFRGPMDIYNIAIFQPGGGGNGWSRVSSYDRAAGGAATNLVFMNNANPQKYNGQSPQCYASSNGLGASQDRSVQFQGRLNDGSNPSDGYGGPGVTTGAEVNIMQPQKCTADTCKGFFDKTYGMQGWTGSKVFVTKVKMDGGQGLPAIWALNAQAVRANQYGCNCRGMGDPGGCGELDIAEAIQRGSSTLSTHNYWLNANPSDGHDTWTSRPTNEPATFVTILDERSGVIKVLRLGGDDFAAFNVDNISAEAMDALIQLPVQ</sequence>
<feature type="domain" description="Cell wall protein YJL171C/Tos1 C-terminal" evidence="10">
    <location>
        <begin position="181"/>
        <end position="408"/>
    </location>
</feature>
<dbReference type="GO" id="GO:0071555">
    <property type="term" value="P:cell wall organization"/>
    <property type="evidence" value="ECO:0007669"/>
    <property type="project" value="UniProtKB-KW"/>
</dbReference>
<dbReference type="Gene3D" id="3.50.4.10">
    <property type="entry name" value="Hepatocyte Growth Factor"/>
    <property type="match status" value="1"/>
</dbReference>